<dbReference type="GO" id="GO:0005886">
    <property type="term" value="C:plasma membrane"/>
    <property type="evidence" value="ECO:0007669"/>
    <property type="project" value="UniProtKB-SubCell"/>
</dbReference>
<dbReference type="Proteomes" id="UP000029995">
    <property type="component" value="Unassembled WGS sequence"/>
</dbReference>
<comment type="caution">
    <text evidence="7">The sequence shown here is derived from an EMBL/GenBank/DDBJ whole genome shotgun (WGS) entry which is preliminary data.</text>
</comment>
<evidence type="ECO:0000313" key="8">
    <source>
        <dbReference type="Proteomes" id="UP000029995"/>
    </source>
</evidence>
<proteinExistence type="predicted"/>
<feature type="transmembrane region" description="Helical" evidence="6">
    <location>
        <begin position="65"/>
        <end position="86"/>
    </location>
</feature>
<dbReference type="EMBL" id="JANX01000094">
    <property type="protein sequence ID" value="KGM34409.1"/>
    <property type="molecule type" value="Genomic_DNA"/>
</dbReference>
<accession>A0A0A0D8E9</accession>
<comment type="subcellular location">
    <subcellularLocation>
        <location evidence="1">Cell membrane</location>
        <topology evidence="1">Multi-pass membrane protein</topology>
    </subcellularLocation>
</comment>
<reference evidence="7 8" key="1">
    <citation type="submission" date="2014-01" db="EMBL/GenBank/DDBJ databases">
        <title>Genome sequence determination for a cystic fibrosis isolate, Inquilinus limosus.</title>
        <authorList>
            <person name="Pino M."/>
            <person name="Di Conza J."/>
            <person name="Gutkind G."/>
        </authorList>
    </citation>
    <scope>NUCLEOTIDE SEQUENCE [LARGE SCALE GENOMIC DNA]</scope>
    <source>
        <strain evidence="7 8">MP06</strain>
    </source>
</reference>
<protein>
    <recommendedName>
        <fullName evidence="9">Caa(3)-type oxidase subunit IV</fullName>
    </recommendedName>
</protein>
<keyword evidence="5 6" id="KW-0472">Membrane</keyword>
<evidence type="ECO:0000256" key="2">
    <source>
        <dbReference type="ARBA" id="ARBA00022475"/>
    </source>
</evidence>
<name>A0A0A0D8E9_9PROT</name>
<evidence type="ECO:0000256" key="6">
    <source>
        <dbReference type="SAM" id="Phobius"/>
    </source>
</evidence>
<organism evidence="7 8">
    <name type="scientific">Inquilinus limosus MP06</name>
    <dbReference type="NCBI Taxonomy" id="1398085"/>
    <lineage>
        <taxon>Bacteria</taxon>
        <taxon>Pseudomonadati</taxon>
        <taxon>Pseudomonadota</taxon>
        <taxon>Alphaproteobacteria</taxon>
        <taxon>Rhodospirillales</taxon>
        <taxon>Rhodospirillaceae</taxon>
        <taxon>Inquilinus</taxon>
    </lineage>
</organism>
<feature type="transmembrane region" description="Helical" evidence="6">
    <location>
        <begin position="36"/>
        <end position="53"/>
    </location>
</feature>
<evidence type="ECO:0000256" key="5">
    <source>
        <dbReference type="ARBA" id="ARBA00023136"/>
    </source>
</evidence>
<evidence type="ECO:0000256" key="3">
    <source>
        <dbReference type="ARBA" id="ARBA00022692"/>
    </source>
</evidence>
<dbReference type="InterPro" id="IPR005171">
    <property type="entry name" value="Cyt_c_oxidase_su4_prok"/>
</dbReference>
<evidence type="ECO:0000313" key="7">
    <source>
        <dbReference type="EMBL" id="KGM34409.1"/>
    </source>
</evidence>
<keyword evidence="2" id="KW-1003">Cell membrane</keyword>
<evidence type="ECO:0008006" key="9">
    <source>
        <dbReference type="Google" id="ProtNLM"/>
    </source>
</evidence>
<dbReference type="NCBIfam" id="TIGR02229">
    <property type="entry name" value="caa3_sub_IV"/>
    <property type="match status" value="1"/>
</dbReference>
<dbReference type="OrthoDB" id="7916717at2"/>
<dbReference type="AlphaFoldDB" id="A0A0A0D8E9"/>
<dbReference type="Pfam" id="PF03626">
    <property type="entry name" value="COX4_pro"/>
    <property type="match status" value="1"/>
</dbReference>
<evidence type="ECO:0000256" key="4">
    <source>
        <dbReference type="ARBA" id="ARBA00022989"/>
    </source>
</evidence>
<dbReference type="InterPro" id="IPR011743">
    <property type="entry name" value="Caa3_sub_IV"/>
</dbReference>
<evidence type="ECO:0000256" key="1">
    <source>
        <dbReference type="ARBA" id="ARBA00004651"/>
    </source>
</evidence>
<sequence length="88" mass="9420">MWSELRPLVLTWAGLLALLAITIAVSFAPIGPVKPVANMAIAAVKAGLILWVFMHLRERGGLLRVFALGAVAWLAVLMAMAVADILTR</sequence>
<keyword evidence="4 6" id="KW-1133">Transmembrane helix</keyword>
<gene>
    <name evidence="7" type="ORF">P409_10315</name>
</gene>
<dbReference type="RefSeq" id="WP_034835139.1">
    <property type="nucleotide sequence ID" value="NZ_JANX01000094.1"/>
</dbReference>
<keyword evidence="3 6" id="KW-0812">Transmembrane</keyword>